<dbReference type="EMBL" id="JAUSZT010000003">
    <property type="protein sequence ID" value="MDQ0996736.1"/>
    <property type="molecule type" value="Genomic_DNA"/>
</dbReference>
<protein>
    <submittedName>
        <fullName evidence="5">DNA-binding MurR/RpiR family transcriptional regulator</fullName>
    </submittedName>
</protein>
<dbReference type="InterPro" id="IPR035472">
    <property type="entry name" value="RpiR-like_SIS"/>
</dbReference>
<dbReference type="CDD" id="cd05013">
    <property type="entry name" value="SIS_RpiR"/>
    <property type="match status" value="1"/>
</dbReference>
<keyword evidence="6" id="KW-1185">Reference proteome</keyword>
<keyword evidence="2 5" id="KW-0238">DNA-binding</keyword>
<evidence type="ECO:0000256" key="2">
    <source>
        <dbReference type="ARBA" id="ARBA00023125"/>
    </source>
</evidence>
<evidence type="ECO:0000313" key="6">
    <source>
        <dbReference type="Proteomes" id="UP001237780"/>
    </source>
</evidence>
<dbReference type="Gene3D" id="3.40.50.10490">
    <property type="entry name" value="Glucose-6-phosphate isomerase like protein, domain 1"/>
    <property type="match status" value="1"/>
</dbReference>
<dbReference type="InterPro" id="IPR001347">
    <property type="entry name" value="SIS_dom"/>
</dbReference>
<evidence type="ECO:0000313" key="5">
    <source>
        <dbReference type="EMBL" id="MDQ0996736.1"/>
    </source>
</evidence>
<reference evidence="5 6" key="1">
    <citation type="submission" date="2023-07" db="EMBL/GenBank/DDBJ databases">
        <title>Comparative genomics of wheat-associated soil bacteria to identify genetic determinants of phenazine resistance.</title>
        <authorList>
            <person name="Mouncey N."/>
        </authorList>
    </citation>
    <scope>NUCLEOTIDE SEQUENCE [LARGE SCALE GENOMIC DNA]</scope>
    <source>
        <strain evidence="5 6">W4I11</strain>
    </source>
</reference>
<dbReference type="InterPro" id="IPR046348">
    <property type="entry name" value="SIS_dom_sf"/>
</dbReference>
<name>A0ABU0S7K7_9HYPH</name>
<evidence type="ECO:0000256" key="3">
    <source>
        <dbReference type="ARBA" id="ARBA00023163"/>
    </source>
</evidence>
<dbReference type="InterPro" id="IPR009057">
    <property type="entry name" value="Homeodomain-like_sf"/>
</dbReference>
<dbReference type="Gene3D" id="1.10.10.10">
    <property type="entry name" value="Winged helix-like DNA-binding domain superfamily/Winged helix DNA-binding domain"/>
    <property type="match status" value="1"/>
</dbReference>
<dbReference type="Pfam" id="PF01380">
    <property type="entry name" value="SIS"/>
    <property type="match status" value="1"/>
</dbReference>
<dbReference type="PANTHER" id="PTHR30514">
    <property type="entry name" value="GLUCOKINASE"/>
    <property type="match status" value="1"/>
</dbReference>
<dbReference type="InterPro" id="IPR036388">
    <property type="entry name" value="WH-like_DNA-bd_sf"/>
</dbReference>
<gene>
    <name evidence="5" type="ORF">QFZ34_001918</name>
</gene>
<dbReference type="SUPFAM" id="SSF53697">
    <property type="entry name" value="SIS domain"/>
    <property type="match status" value="1"/>
</dbReference>
<comment type="caution">
    <text evidence="5">The sequence shown here is derived from an EMBL/GenBank/DDBJ whole genome shotgun (WGS) entry which is preliminary data.</text>
</comment>
<dbReference type="InterPro" id="IPR000281">
    <property type="entry name" value="HTH_RpiR"/>
</dbReference>
<dbReference type="Pfam" id="PF01418">
    <property type="entry name" value="HTH_6"/>
    <property type="match status" value="1"/>
</dbReference>
<dbReference type="Proteomes" id="UP001237780">
    <property type="component" value="Unassembled WGS sequence"/>
</dbReference>
<sequence>MSTSISELIAEKIDAMPASERRAAQTLIANYPLIGLRTVAEFSGQAGVSSPTILRFVSRLGFQSYPEFQSALQEELAAQVQSPWNRAATIQRPKDGATFPLMEAAIENIRETFQHLSAQQLGDVTDALSRNRARLYLLGGRFTDPIATYMAAHLKIVRSGVTHLAGQESHWRDQLIDMGKKDVLLVFDIRRYQDSLLRFAEKAQARGVEIVLVTDQWLSPIARFARHVIAGRTAVPSPWDSSAALFLIAETLIAEVTRKLEQSSADRIRDLEQLRDN</sequence>
<proteinExistence type="predicted"/>
<dbReference type="GO" id="GO:0003677">
    <property type="term" value="F:DNA binding"/>
    <property type="evidence" value="ECO:0007669"/>
    <property type="project" value="UniProtKB-KW"/>
</dbReference>
<accession>A0ABU0S7K7</accession>
<dbReference type="InterPro" id="IPR047640">
    <property type="entry name" value="RpiR-like"/>
</dbReference>
<dbReference type="PANTHER" id="PTHR30514:SF18">
    <property type="entry name" value="RPIR-FAMILY TRANSCRIPTIONAL REGULATOR"/>
    <property type="match status" value="1"/>
</dbReference>
<dbReference type="PROSITE" id="PS51071">
    <property type="entry name" value="HTH_RPIR"/>
    <property type="match status" value="1"/>
</dbReference>
<evidence type="ECO:0000259" key="4">
    <source>
        <dbReference type="PROSITE" id="PS51071"/>
    </source>
</evidence>
<keyword evidence="1" id="KW-0805">Transcription regulation</keyword>
<keyword evidence="3" id="KW-0804">Transcription</keyword>
<dbReference type="RefSeq" id="WP_115052282.1">
    <property type="nucleotide sequence ID" value="NZ_JAUSZT010000003.1"/>
</dbReference>
<dbReference type="SUPFAM" id="SSF46689">
    <property type="entry name" value="Homeodomain-like"/>
    <property type="match status" value="1"/>
</dbReference>
<evidence type="ECO:0000256" key="1">
    <source>
        <dbReference type="ARBA" id="ARBA00023015"/>
    </source>
</evidence>
<feature type="domain" description="HTH rpiR-type" evidence="4">
    <location>
        <begin position="3"/>
        <end position="79"/>
    </location>
</feature>
<organism evidence="5 6">
    <name type="scientific">Phyllobacterium ifriqiyense</name>
    <dbReference type="NCBI Taxonomy" id="314238"/>
    <lineage>
        <taxon>Bacteria</taxon>
        <taxon>Pseudomonadati</taxon>
        <taxon>Pseudomonadota</taxon>
        <taxon>Alphaproteobacteria</taxon>
        <taxon>Hyphomicrobiales</taxon>
        <taxon>Phyllobacteriaceae</taxon>
        <taxon>Phyllobacterium</taxon>
    </lineage>
</organism>